<reference evidence="2 3" key="1">
    <citation type="submission" date="2019-08" db="EMBL/GenBank/DDBJ databases">
        <authorList>
            <person name="Chen S.-C."/>
            <person name="Lai M.-C."/>
            <person name="You Y.-T."/>
        </authorList>
    </citation>
    <scope>NUCLEOTIDE SEQUENCE [LARGE SCALE GENOMIC DNA]</scope>
    <source>
        <strain evidence="2 3">P2F9704a</strain>
    </source>
</reference>
<feature type="domain" description="Cupin type-2" evidence="1">
    <location>
        <begin position="233"/>
        <end position="300"/>
    </location>
</feature>
<dbReference type="Pfam" id="PF07883">
    <property type="entry name" value="Cupin_2"/>
    <property type="match status" value="2"/>
</dbReference>
<feature type="domain" description="Cupin type-2" evidence="1">
    <location>
        <begin position="93"/>
        <end position="160"/>
    </location>
</feature>
<dbReference type="InterPro" id="IPR011051">
    <property type="entry name" value="RmlC_Cupin_sf"/>
</dbReference>
<dbReference type="PANTHER" id="PTHR36114">
    <property type="entry name" value="16.7 KDA PROTEIN IN WHIE LOCUS"/>
    <property type="match status" value="1"/>
</dbReference>
<evidence type="ECO:0000313" key="2">
    <source>
        <dbReference type="EMBL" id="MCQ1538998.1"/>
    </source>
</evidence>
<accession>A0ABD4TMJ7</accession>
<dbReference type="Gene3D" id="2.60.120.10">
    <property type="entry name" value="Jelly Rolls"/>
    <property type="match status" value="2"/>
</dbReference>
<sequence length="314" mass="33784">MIITIPPSKERSAQVFLHERFKNVHMQKLILIPFILLLFTAGCITATPPAADEPDILLITPSDPFPTVSGQGTYVNIIIAETITPPVSYNLGYVTIPPGNATPPHRLLGTSELVYVIGGAARIHCDSKTVEAAAGELVLLPEGVLQSIESIGEDDLRYLSANQPQYTYEIDIRDDGLIPLSNTTNAEPIVIPDPAGGIEWDFDTGTLIYTLINPVLMPEMDIPIDYSAAYAQILPGGSIVGNRLTGSTDLIYVVEGEITIRAGDGVDYSIPAGYAALFPPGKPKEISNAGNTDAVILSVVDPAWRPEIFEMTEE</sequence>
<evidence type="ECO:0000259" key="1">
    <source>
        <dbReference type="Pfam" id="PF07883"/>
    </source>
</evidence>
<protein>
    <submittedName>
        <fullName evidence="2">Cupin domain-containing protein</fullName>
    </submittedName>
</protein>
<dbReference type="EMBL" id="VOTZ01000017">
    <property type="protein sequence ID" value="MCQ1538998.1"/>
    <property type="molecule type" value="Genomic_DNA"/>
</dbReference>
<gene>
    <name evidence="2" type="ORF">FTO68_08410</name>
</gene>
<comment type="caution">
    <text evidence="2">The sequence shown here is derived from an EMBL/GenBank/DDBJ whole genome shotgun (WGS) entry which is preliminary data.</text>
</comment>
<dbReference type="InterPro" id="IPR013096">
    <property type="entry name" value="Cupin_2"/>
</dbReference>
<organism evidence="2 3">
    <name type="scientific">Methanocalculus taiwanensis</name>
    <dbReference type="NCBI Taxonomy" id="106207"/>
    <lineage>
        <taxon>Archaea</taxon>
        <taxon>Methanobacteriati</taxon>
        <taxon>Methanobacteriota</taxon>
        <taxon>Stenosarchaea group</taxon>
        <taxon>Methanomicrobia</taxon>
        <taxon>Methanomicrobiales</taxon>
        <taxon>Methanocalculaceae</taxon>
        <taxon>Methanocalculus</taxon>
    </lineage>
</organism>
<keyword evidence="3" id="KW-1185">Reference proteome</keyword>
<evidence type="ECO:0000313" key="3">
    <source>
        <dbReference type="Proteomes" id="UP001524383"/>
    </source>
</evidence>
<dbReference type="InterPro" id="IPR052044">
    <property type="entry name" value="PKS_Associated_Protein"/>
</dbReference>
<name>A0ABD4TMJ7_9EURY</name>
<dbReference type="AlphaFoldDB" id="A0ABD4TMJ7"/>
<proteinExistence type="predicted"/>
<dbReference type="SUPFAM" id="SSF51182">
    <property type="entry name" value="RmlC-like cupins"/>
    <property type="match status" value="1"/>
</dbReference>
<dbReference type="PANTHER" id="PTHR36114:SF1">
    <property type="entry name" value="16.7 KDA PROTEIN IN WHIE LOCUS"/>
    <property type="match status" value="1"/>
</dbReference>
<dbReference type="InterPro" id="IPR014710">
    <property type="entry name" value="RmlC-like_jellyroll"/>
</dbReference>
<dbReference type="Proteomes" id="UP001524383">
    <property type="component" value="Unassembled WGS sequence"/>
</dbReference>